<dbReference type="AlphaFoldDB" id="A0A2G6Q7Q4"/>
<accession>A0A2G6Q7Q4</accession>
<reference evidence="4 5" key="1">
    <citation type="submission" date="2017-09" db="EMBL/GenBank/DDBJ databases">
        <title>Biocontrol bacteria screening and application from spent mushroom substrate.</title>
        <authorList>
            <person name="Sun X."/>
        </authorList>
    </citation>
    <scope>NUCLEOTIDE SEQUENCE [LARGE SCALE GENOMIC DNA]</scope>
    <source>
        <strain evidence="4 5">100374</strain>
    </source>
</reference>
<proteinExistence type="predicted"/>
<evidence type="ECO:0000256" key="2">
    <source>
        <dbReference type="ARBA" id="ARBA00023016"/>
    </source>
</evidence>
<dbReference type="PROSITE" id="PS50076">
    <property type="entry name" value="DNAJ_2"/>
    <property type="match status" value="1"/>
</dbReference>
<comment type="caution">
    <text evidence="4">The sequence shown here is derived from an EMBL/GenBank/DDBJ whole genome shotgun (WGS) entry which is preliminary data.</text>
</comment>
<evidence type="ECO:0000259" key="3">
    <source>
        <dbReference type="PROSITE" id="PS50076"/>
    </source>
</evidence>
<dbReference type="EMBL" id="NWUW01000025">
    <property type="protein sequence ID" value="PIE92848.1"/>
    <property type="molecule type" value="Genomic_DNA"/>
</dbReference>
<dbReference type="GO" id="GO:0006260">
    <property type="term" value="P:DNA replication"/>
    <property type="evidence" value="ECO:0007669"/>
    <property type="project" value="UniProtKB-KW"/>
</dbReference>
<evidence type="ECO:0000313" key="5">
    <source>
        <dbReference type="Proteomes" id="UP000228484"/>
    </source>
</evidence>
<dbReference type="Proteomes" id="UP000228484">
    <property type="component" value="Unassembled WGS sequence"/>
</dbReference>
<gene>
    <name evidence="4" type="ORF">CO726_24420</name>
</gene>
<dbReference type="SUPFAM" id="SSF46565">
    <property type="entry name" value="Chaperone J-domain"/>
    <property type="match status" value="1"/>
</dbReference>
<feature type="domain" description="J" evidence="3">
    <location>
        <begin position="1"/>
        <end position="75"/>
    </location>
</feature>
<evidence type="ECO:0000256" key="1">
    <source>
        <dbReference type="ARBA" id="ARBA00022705"/>
    </source>
</evidence>
<dbReference type="InterPro" id="IPR001623">
    <property type="entry name" value="DnaJ_domain"/>
</dbReference>
<name>A0A2G6Q7Q4_9BACI</name>
<protein>
    <submittedName>
        <fullName evidence="4">Molecular chaperone DnaJ</fullName>
    </submittedName>
</protein>
<organism evidence="4 5">
    <name type="scientific">Bacillus fungorum</name>
    <dbReference type="NCBI Taxonomy" id="2039284"/>
    <lineage>
        <taxon>Bacteria</taxon>
        <taxon>Bacillati</taxon>
        <taxon>Bacillota</taxon>
        <taxon>Bacilli</taxon>
        <taxon>Bacillales</taxon>
        <taxon>Bacillaceae</taxon>
        <taxon>Bacillus</taxon>
    </lineage>
</organism>
<dbReference type="RefSeq" id="WP_099685963.1">
    <property type="nucleotide sequence ID" value="NZ_NWUW01000025.1"/>
</dbReference>
<sequence>MKFFQSVTTLEELKKQYKKLAKKHHPDCGGKHEDFIALKKEYDRLFEQLHSNSGTQNNGAYQNIIDELIKYDIEIEIIGTWIWVTGNTYSLKTELKELGFKWASKKKAWYWYEGEYKKFHNKDFSLDEIRTMHEVKRIKKNKPKLEA</sequence>
<keyword evidence="2" id="KW-0346">Stress response</keyword>
<dbReference type="InterPro" id="IPR036869">
    <property type="entry name" value="J_dom_sf"/>
</dbReference>
<keyword evidence="1" id="KW-0235">DNA replication</keyword>
<dbReference type="Gene3D" id="1.10.287.110">
    <property type="entry name" value="DnaJ domain"/>
    <property type="match status" value="1"/>
</dbReference>
<keyword evidence="5" id="KW-1185">Reference proteome</keyword>
<evidence type="ECO:0000313" key="4">
    <source>
        <dbReference type="EMBL" id="PIE92848.1"/>
    </source>
</evidence>